<evidence type="ECO:0000256" key="1">
    <source>
        <dbReference type="SAM" id="MobiDB-lite"/>
    </source>
</evidence>
<sequence>MHPSLPGREIFDGYGRLSRTIRLELLRDSADVEQGPRQIEHCHAQLVRRQGDVAARIRSVDDGGMDTGDNAEERHGRKE</sequence>
<proteinExistence type="predicted"/>
<dbReference type="EMBL" id="JBBPBM010000023">
    <property type="protein sequence ID" value="KAK8545191.1"/>
    <property type="molecule type" value="Genomic_DNA"/>
</dbReference>
<reference evidence="2 3" key="1">
    <citation type="journal article" date="2024" name="G3 (Bethesda)">
        <title>Genome assembly of Hibiscus sabdariffa L. provides insights into metabolisms of medicinal natural products.</title>
        <authorList>
            <person name="Kim T."/>
        </authorList>
    </citation>
    <scope>NUCLEOTIDE SEQUENCE [LARGE SCALE GENOMIC DNA]</scope>
    <source>
        <strain evidence="2">TK-2024</strain>
        <tissue evidence="2">Old leaves</tissue>
    </source>
</reference>
<dbReference type="Proteomes" id="UP001472677">
    <property type="component" value="Unassembled WGS sequence"/>
</dbReference>
<keyword evidence="3" id="KW-1185">Reference proteome</keyword>
<protein>
    <submittedName>
        <fullName evidence="2">Uncharacterized protein</fullName>
    </submittedName>
</protein>
<comment type="caution">
    <text evidence="2">The sequence shown here is derived from an EMBL/GenBank/DDBJ whole genome shotgun (WGS) entry which is preliminary data.</text>
</comment>
<accession>A0ABR2DRW2</accession>
<evidence type="ECO:0000313" key="3">
    <source>
        <dbReference type="Proteomes" id="UP001472677"/>
    </source>
</evidence>
<feature type="region of interest" description="Disordered" evidence="1">
    <location>
        <begin position="58"/>
        <end position="79"/>
    </location>
</feature>
<name>A0ABR2DRW2_9ROSI</name>
<evidence type="ECO:0000313" key="2">
    <source>
        <dbReference type="EMBL" id="KAK8545191.1"/>
    </source>
</evidence>
<organism evidence="2 3">
    <name type="scientific">Hibiscus sabdariffa</name>
    <name type="common">roselle</name>
    <dbReference type="NCBI Taxonomy" id="183260"/>
    <lineage>
        <taxon>Eukaryota</taxon>
        <taxon>Viridiplantae</taxon>
        <taxon>Streptophyta</taxon>
        <taxon>Embryophyta</taxon>
        <taxon>Tracheophyta</taxon>
        <taxon>Spermatophyta</taxon>
        <taxon>Magnoliopsida</taxon>
        <taxon>eudicotyledons</taxon>
        <taxon>Gunneridae</taxon>
        <taxon>Pentapetalae</taxon>
        <taxon>rosids</taxon>
        <taxon>malvids</taxon>
        <taxon>Malvales</taxon>
        <taxon>Malvaceae</taxon>
        <taxon>Malvoideae</taxon>
        <taxon>Hibiscus</taxon>
    </lineage>
</organism>
<gene>
    <name evidence="2" type="ORF">V6N12_026031</name>
</gene>